<evidence type="ECO:0000313" key="2">
    <source>
        <dbReference type="EMBL" id="CRZ12978.1"/>
    </source>
</evidence>
<evidence type="ECO:0000256" key="1">
    <source>
        <dbReference type="SAM" id="MobiDB-lite"/>
    </source>
</evidence>
<protein>
    <submittedName>
        <fullName evidence="2">Uncharacterized protein</fullName>
    </submittedName>
</protein>
<dbReference type="EMBL" id="HACM01012536">
    <property type="protein sequence ID" value="CRZ12978.1"/>
    <property type="molecule type" value="Transcribed_RNA"/>
</dbReference>
<proteinExistence type="predicted"/>
<feature type="compositionally biased region" description="Basic and acidic residues" evidence="1">
    <location>
        <begin position="48"/>
        <end position="57"/>
    </location>
</feature>
<feature type="non-terminal residue" evidence="2">
    <location>
        <position position="1"/>
    </location>
</feature>
<feature type="region of interest" description="Disordered" evidence="1">
    <location>
        <begin position="1"/>
        <end position="69"/>
    </location>
</feature>
<dbReference type="AlphaFoldDB" id="A0A0H5RG30"/>
<accession>A0A0H5RG30</accession>
<reference evidence="2" key="1">
    <citation type="submission" date="2015-04" db="EMBL/GenBank/DDBJ databases">
        <title>The genome sequence of the plant pathogenic Rhizarian Plasmodiophora brassicae reveals insights in its biotrophic life cycle and the origin of chitin synthesis.</title>
        <authorList>
            <person name="Schwelm A."/>
            <person name="Fogelqvist J."/>
            <person name="Knaust A."/>
            <person name="Julke S."/>
            <person name="Lilja T."/>
            <person name="Dhandapani V."/>
            <person name="Bonilla-Rosso G."/>
            <person name="Karlsson M."/>
            <person name="Shevchenko A."/>
            <person name="Choi S.R."/>
            <person name="Kim H.G."/>
            <person name="Park J.Y."/>
            <person name="Lim Y.P."/>
            <person name="Ludwig-Muller J."/>
            <person name="Dixelius C."/>
        </authorList>
    </citation>
    <scope>NUCLEOTIDE SEQUENCE</scope>
    <source>
        <tissue evidence="2">Potato root galls</tissue>
    </source>
</reference>
<name>A0A0H5RG30_9EUKA</name>
<organism evidence="2">
    <name type="scientific">Spongospora subterranea</name>
    <dbReference type="NCBI Taxonomy" id="70186"/>
    <lineage>
        <taxon>Eukaryota</taxon>
        <taxon>Sar</taxon>
        <taxon>Rhizaria</taxon>
        <taxon>Endomyxa</taxon>
        <taxon>Phytomyxea</taxon>
        <taxon>Plasmodiophorida</taxon>
        <taxon>Plasmodiophoridae</taxon>
        <taxon>Spongospora</taxon>
    </lineage>
</organism>
<feature type="non-terminal residue" evidence="2">
    <location>
        <position position="105"/>
    </location>
</feature>
<sequence>DIWARPLPSWPRTEATPGAARRRLCGPSSSRKSHYGRERICRSQCHQGENRSSDKSPRTGKSNLYMSQPLYPPVKTHVSSIQLLKSYCSKGLFENREEAGFCVLL</sequence>